<evidence type="ECO:0000256" key="4">
    <source>
        <dbReference type="ARBA" id="ARBA00022598"/>
    </source>
</evidence>
<evidence type="ECO:0000256" key="2">
    <source>
        <dbReference type="ARBA" id="ARBA00011738"/>
    </source>
</evidence>
<dbReference type="EC" id="6.1.1.21" evidence="10"/>
<feature type="domain" description="Aminoacyl-transfer RNA synthetases class-II family profile" evidence="11">
    <location>
        <begin position="30"/>
        <end position="365"/>
    </location>
</feature>
<dbReference type="Gene3D" id="3.30.930.10">
    <property type="entry name" value="Bira Bifunctional Protein, Domain 2"/>
    <property type="match status" value="1"/>
</dbReference>
<keyword evidence="6 10" id="KW-0067">ATP-binding</keyword>
<evidence type="ECO:0000256" key="7">
    <source>
        <dbReference type="ARBA" id="ARBA00022917"/>
    </source>
</evidence>
<dbReference type="Pfam" id="PF03129">
    <property type="entry name" value="HGTP_anticodon"/>
    <property type="match status" value="1"/>
</dbReference>
<dbReference type="EMBL" id="BNAO01000001">
    <property type="protein sequence ID" value="GHG62321.1"/>
    <property type="molecule type" value="Genomic_DNA"/>
</dbReference>
<dbReference type="SUPFAM" id="SSF55681">
    <property type="entry name" value="Class II aaRS and biotin synthetases"/>
    <property type="match status" value="1"/>
</dbReference>
<comment type="similarity">
    <text evidence="1 10">Belongs to the class-II aminoacyl-tRNA synthetase family.</text>
</comment>
<comment type="subunit">
    <text evidence="2 10">Homodimer.</text>
</comment>
<evidence type="ECO:0000256" key="8">
    <source>
        <dbReference type="ARBA" id="ARBA00023146"/>
    </source>
</evidence>
<comment type="caution">
    <text evidence="12">The sequence shown here is derived from an EMBL/GenBank/DDBJ whole genome shotgun (WGS) entry which is preliminary data.</text>
</comment>
<comment type="catalytic activity">
    <reaction evidence="9 10">
        <text>tRNA(His) + L-histidine + ATP = L-histidyl-tRNA(His) + AMP + diphosphate + H(+)</text>
        <dbReference type="Rhea" id="RHEA:17313"/>
        <dbReference type="Rhea" id="RHEA-COMP:9665"/>
        <dbReference type="Rhea" id="RHEA-COMP:9689"/>
        <dbReference type="ChEBI" id="CHEBI:15378"/>
        <dbReference type="ChEBI" id="CHEBI:30616"/>
        <dbReference type="ChEBI" id="CHEBI:33019"/>
        <dbReference type="ChEBI" id="CHEBI:57595"/>
        <dbReference type="ChEBI" id="CHEBI:78442"/>
        <dbReference type="ChEBI" id="CHEBI:78527"/>
        <dbReference type="ChEBI" id="CHEBI:456215"/>
        <dbReference type="EC" id="6.1.1.21"/>
    </reaction>
</comment>
<gene>
    <name evidence="10 12" type="primary">hisS</name>
    <name evidence="12" type="ORF">GCM10010919_07560</name>
</gene>
<name>A0ABQ3KVX8_9ALTE</name>
<dbReference type="PANTHER" id="PTHR43707">
    <property type="entry name" value="HISTIDYL-TRNA SYNTHETASE"/>
    <property type="match status" value="1"/>
</dbReference>
<accession>A0ABQ3KVX8</accession>
<evidence type="ECO:0000259" key="11">
    <source>
        <dbReference type="PROSITE" id="PS50862"/>
    </source>
</evidence>
<dbReference type="InterPro" id="IPR036621">
    <property type="entry name" value="Anticodon-bd_dom_sf"/>
</dbReference>
<evidence type="ECO:0000313" key="13">
    <source>
        <dbReference type="Proteomes" id="UP000659697"/>
    </source>
</evidence>
<dbReference type="GO" id="GO:0016874">
    <property type="term" value="F:ligase activity"/>
    <property type="evidence" value="ECO:0007669"/>
    <property type="project" value="UniProtKB-KW"/>
</dbReference>
<organism evidence="12 13">
    <name type="scientific">Alishewanella longhuensis</name>
    <dbReference type="NCBI Taxonomy" id="1091037"/>
    <lineage>
        <taxon>Bacteria</taxon>
        <taxon>Pseudomonadati</taxon>
        <taxon>Pseudomonadota</taxon>
        <taxon>Gammaproteobacteria</taxon>
        <taxon>Alteromonadales</taxon>
        <taxon>Alteromonadaceae</taxon>
        <taxon>Alishewanella</taxon>
    </lineage>
</organism>
<keyword evidence="4 10" id="KW-0436">Ligase</keyword>
<evidence type="ECO:0000256" key="9">
    <source>
        <dbReference type="ARBA" id="ARBA00047639"/>
    </source>
</evidence>
<dbReference type="SUPFAM" id="SSF52954">
    <property type="entry name" value="Class II aaRS ABD-related"/>
    <property type="match status" value="1"/>
</dbReference>
<dbReference type="PROSITE" id="PS50862">
    <property type="entry name" value="AA_TRNA_LIGASE_II"/>
    <property type="match status" value="1"/>
</dbReference>
<dbReference type="InterPro" id="IPR045864">
    <property type="entry name" value="aa-tRNA-synth_II/BPL/LPL"/>
</dbReference>
<keyword evidence="13" id="KW-1185">Reference proteome</keyword>
<proteinExistence type="inferred from homology"/>
<dbReference type="Proteomes" id="UP000659697">
    <property type="component" value="Unassembled WGS sequence"/>
</dbReference>
<reference evidence="13" key="1">
    <citation type="journal article" date="2019" name="Int. J. Syst. Evol. Microbiol.">
        <title>The Global Catalogue of Microorganisms (GCM) 10K type strain sequencing project: providing services to taxonomists for standard genome sequencing and annotation.</title>
        <authorList>
            <consortium name="The Broad Institute Genomics Platform"/>
            <consortium name="The Broad Institute Genome Sequencing Center for Infectious Disease"/>
            <person name="Wu L."/>
            <person name="Ma J."/>
        </authorList>
    </citation>
    <scope>NUCLEOTIDE SEQUENCE [LARGE SCALE GENOMIC DNA]</scope>
    <source>
        <strain evidence="13">CGMCC 1.7003</strain>
    </source>
</reference>
<sequence length="430" mass="48008">MLTQNGRIILSKQIQAIRGMNDCLPQDSGLWQYVEQVLRDTVASYGYSEIRFPIVEMTELFKRSIGEVTDIVEKEMYTFTDRNGDSLTLRPEGTACCVRAGNEHGLLYNQEQRLWYTGPMFRHERPQKGRYRQFHQFGLEAFGIATADIDAEVIILSARIWQRLGLTPYVKLELNSLGSNDARAAYRDTLIAYLEQHKDLLDEDSLRRLYSNPLRVLDSKNPAMAEMLAAAPKLAEHLDAESAAHFTQLQQRLTAAGIEFTLNPRLVRGLDYYNRTVFEWVTTELGSQGTVCAGGRYDGLVEQLGGKATPAVGFALGLERLILLLQTLNLVPALAASADIYLMAVGESAELAAISVAERLRSDLPAKRVILHCGGGNLKKQFKKADKSGAELALILGDEELARGDVTLKWLRQDKPQQTLKLSELVQHLA</sequence>
<keyword evidence="7 10" id="KW-0648">Protein biosynthesis</keyword>
<dbReference type="InterPro" id="IPR033656">
    <property type="entry name" value="HisRS_anticodon"/>
</dbReference>
<evidence type="ECO:0000256" key="5">
    <source>
        <dbReference type="ARBA" id="ARBA00022741"/>
    </source>
</evidence>
<dbReference type="InterPro" id="IPR041715">
    <property type="entry name" value="HisRS-like_core"/>
</dbReference>
<protein>
    <recommendedName>
        <fullName evidence="10">Histidine--tRNA ligase</fullName>
        <ecNumber evidence="10">6.1.1.21</ecNumber>
    </recommendedName>
    <alternativeName>
        <fullName evidence="10">Histidyl-tRNA synthetase</fullName>
        <shortName evidence="10">HisRS</shortName>
    </alternativeName>
</protein>
<dbReference type="HAMAP" id="MF_00127">
    <property type="entry name" value="His_tRNA_synth"/>
    <property type="match status" value="1"/>
</dbReference>
<evidence type="ECO:0000256" key="10">
    <source>
        <dbReference type="HAMAP-Rule" id="MF_00127"/>
    </source>
</evidence>
<dbReference type="InterPro" id="IPR004516">
    <property type="entry name" value="HisRS/HisZ"/>
</dbReference>
<dbReference type="Gene3D" id="3.40.50.800">
    <property type="entry name" value="Anticodon-binding domain"/>
    <property type="match status" value="1"/>
</dbReference>
<keyword evidence="8 10" id="KW-0030">Aminoacyl-tRNA synthetase</keyword>
<dbReference type="CDD" id="cd00773">
    <property type="entry name" value="HisRS-like_core"/>
    <property type="match status" value="1"/>
</dbReference>
<evidence type="ECO:0000256" key="1">
    <source>
        <dbReference type="ARBA" id="ARBA00008226"/>
    </source>
</evidence>
<evidence type="ECO:0000256" key="3">
    <source>
        <dbReference type="ARBA" id="ARBA00022490"/>
    </source>
</evidence>
<dbReference type="PIRSF" id="PIRSF001549">
    <property type="entry name" value="His-tRNA_synth"/>
    <property type="match status" value="1"/>
</dbReference>
<keyword evidence="5 10" id="KW-0547">Nucleotide-binding</keyword>
<comment type="subcellular location">
    <subcellularLocation>
        <location evidence="10">Cytoplasm</location>
    </subcellularLocation>
</comment>
<dbReference type="NCBIfam" id="TIGR00442">
    <property type="entry name" value="hisS"/>
    <property type="match status" value="1"/>
</dbReference>
<dbReference type="InterPro" id="IPR015807">
    <property type="entry name" value="His-tRNA-ligase"/>
</dbReference>
<dbReference type="PANTHER" id="PTHR43707:SF1">
    <property type="entry name" value="HISTIDINE--TRNA LIGASE, MITOCHONDRIAL-RELATED"/>
    <property type="match status" value="1"/>
</dbReference>
<keyword evidence="3 10" id="KW-0963">Cytoplasm</keyword>
<dbReference type="Pfam" id="PF13393">
    <property type="entry name" value="tRNA-synt_His"/>
    <property type="match status" value="1"/>
</dbReference>
<evidence type="ECO:0000256" key="6">
    <source>
        <dbReference type="ARBA" id="ARBA00022840"/>
    </source>
</evidence>
<dbReference type="InterPro" id="IPR004154">
    <property type="entry name" value="Anticodon-bd"/>
</dbReference>
<dbReference type="InterPro" id="IPR006195">
    <property type="entry name" value="aa-tRNA-synth_II"/>
</dbReference>
<evidence type="ECO:0000313" key="12">
    <source>
        <dbReference type="EMBL" id="GHG62321.1"/>
    </source>
</evidence>
<dbReference type="CDD" id="cd00859">
    <property type="entry name" value="HisRS_anticodon"/>
    <property type="match status" value="1"/>
</dbReference>